<organism evidence="2">
    <name type="scientific">viral metagenome</name>
    <dbReference type="NCBI Taxonomy" id="1070528"/>
    <lineage>
        <taxon>unclassified sequences</taxon>
        <taxon>metagenomes</taxon>
        <taxon>organismal metagenomes</taxon>
    </lineage>
</organism>
<accession>A0A6M3XUE0</accession>
<evidence type="ECO:0000313" key="2">
    <source>
        <dbReference type="EMBL" id="QJI01595.1"/>
    </source>
</evidence>
<dbReference type="Gene3D" id="3.30.420.280">
    <property type="match status" value="1"/>
</dbReference>
<evidence type="ECO:0000256" key="1">
    <source>
        <dbReference type="SAM" id="MobiDB-lite"/>
    </source>
</evidence>
<sequence>MTDRLDLLRRSCPAAFYVPNKPATEEYIVANGGLPGTKSQGDRPWFESDAKIRISVGGNRAGKTTKLILESGAAAVGFRPWYPPSSRWYTSGLPEGDAISIRYTVPNFGVHLPEVVRELEKWWSRDWWSVSGRDDRGVPREITWFTGAKTHFMSHHMDPEDFEGVESDLNVWDEPPPKDLFSRLERGLVSTGGRSIVGCTLLDASGWFWDEIVVPGESMDEKDVKVTWHSIWDNTAENGGCPKQTAENVRLWLEYKVSDPDERLAREHGSPMHIGGLVLSGWNADTVVDPFELPATSWIISAIDPAGSKPFAGLHAALIPTPDGKLEGHFFDETWIPQSSRDLGLFAEVWNSKEDGKTEIRHPSRSVVTLIDPFAGETQKADTYGRSMTQILFEEYGIATVNADRSGKRARLLQLNTNHRTGKWRWWSNCRRALMERKRWSWDQKSPKLTKGPDDVMDAAAYIDGADPWAMFGHTDEEVSGVWIPPEYRERDRLRMKSRLREAARDRIREARGQDKKWHRDERY</sequence>
<protein>
    <submittedName>
        <fullName evidence="2">Putative terminase</fullName>
    </submittedName>
</protein>
<reference evidence="2" key="1">
    <citation type="submission" date="2020-03" db="EMBL/GenBank/DDBJ databases">
        <title>The deep terrestrial virosphere.</title>
        <authorList>
            <person name="Holmfeldt K."/>
            <person name="Nilsson E."/>
            <person name="Simone D."/>
            <person name="Lopez-Fernandez M."/>
            <person name="Wu X."/>
            <person name="de Brujin I."/>
            <person name="Lundin D."/>
            <person name="Andersson A."/>
            <person name="Bertilsson S."/>
            <person name="Dopson M."/>
        </authorList>
    </citation>
    <scope>NUCLEOTIDE SEQUENCE</scope>
    <source>
        <strain evidence="2">TM448B02661</strain>
    </source>
</reference>
<gene>
    <name evidence="2" type="ORF">TM448B02661_0006</name>
</gene>
<dbReference type="EMBL" id="MT144935">
    <property type="protein sequence ID" value="QJI01595.1"/>
    <property type="molecule type" value="Genomic_DNA"/>
</dbReference>
<proteinExistence type="predicted"/>
<feature type="region of interest" description="Disordered" evidence="1">
    <location>
        <begin position="505"/>
        <end position="524"/>
    </location>
</feature>
<dbReference type="AlphaFoldDB" id="A0A6M3XUE0"/>
<name>A0A6M3XUE0_9ZZZZ</name>